<keyword evidence="4" id="KW-0808">Transferase</keyword>
<keyword evidence="4" id="KW-0548">Nucleotidyltransferase</keyword>
<dbReference type="Proteomes" id="UP001151760">
    <property type="component" value="Unassembled WGS sequence"/>
</dbReference>
<dbReference type="SMART" id="SM00343">
    <property type="entry name" value="ZnF_C2HC"/>
    <property type="match status" value="1"/>
</dbReference>
<dbReference type="Pfam" id="PF00098">
    <property type="entry name" value="zf-CCHC"/>
    <property type="match status" value="1"/>
</dbReference>
<feature type="region of interest" description="Disordered" evidence="2">
    <location>
        <begin position="1"/>
        <end position="81"/>
    </location>
</feature>
<organism evidence="4 5">
    <name type="scientific">Tanacetum coccineum</name>
    <dbReference type="NCBI Taxonomy" id="301880"/>
    <lineage>
        <taxon>Eukaryota</taxon>
        <taxon>Viridiplantae</taxon>
        <taxon>Streptophyta</taxon>
        <taxon>Embryophyta</taxon>
        <taxon>Tracheophyta</taxon>
        <taxon>Spermatophyta</taxon>
        <taxon>Magnoliopsida</taxon>
        <taxon>eudicotyledons</taxon>
        <taxon>Gunneridae</taxon>
        <taxon>Pentapetalae</taxon>
        <taxon>asterids</taxon>
        <taxon>campanulids</taxon>
        <taxon>Asterales</taxon>
        <taxon>Asteraceae</taxon>
        <taxon>Asteroideae</taxon>
        <taxon>Anthemideae</taxon>
        <taxon>Anthemidinae</taxon>
        <taxon>Tanacetum</taxon>
    </lineage>
</organism>
<dbReference type="InterPro" id="IPR001878">
    <property type="entry name" value="Znf_CCHC"/>
</dbReference>
<evidence type="ECO:0000256" key="1">
    <source>
        <dbReference type="PROSITE-ProRule" id="PRU00047"/>
    </source>
</evidence>
<sequence>MDPADYAIDEDEESSDDEEDEHLAPSDSALPVPDSVPSTEETKPFETDESTATPPSPHTIVPLSQTGLRRARRRPNPSHLYQHPLRHSLLTMVQLRAASPSTYHPLLPLEIPSPPIPLPLPDRRGAIPEADMSPRKRTCFTAPSHRFEIRESSAAAATRQTGSALACGVDYGLIDNLDSSIQATDKRVMTALEEVNVRMTDLAATHRYADKACYARQAWAHSEDRSQAIKAQIRALHDEVRVLQRHRIDDEKMAPKKAPVSDATIKALIDQGIANALAEYEANRGSGNGHDNHGSGSVSGRTTNYHECWGLPDMIQGSVMASKPKTMQDAIKFAYDVMDQKIRTFAKRQARNKRKLDDSTRKNQTQQQPFKRQNVARAYTVGPGEKREYGGSLPLCAKCNYHHTNPCVAKCTNCKRVGHLARDCRSPAATNNQRAPEAI</sequence>
<protein>
    <submittedName>
        <fullName evidence="4">Reverse transcriptase domain-containing protein</fullName>
    </submittedName>
</protein>
<evidence type="ECO:0000256" key="2">
    <source>
        <dbReference type="SAM" id="MobiDB-lite"/>
    </source>
</evidence>
<reference evidence="4" key="1">
    <citation type="journal article" date="2022" name="Int. J. Mol. Sci.">
        <title>Draft Genome of Tanacetum Coccineum: Genomic Comparison of Closely Related Tanacetum-Family Plants.</title>
        <authorList>
            <person name="Yamashiro T."/>
            <person name="Shiraishi A."/>
            <person name="Nakayama K."/>
            <person name="Satake H."/>
        </authorList>
    </citation>
    <scope>NUCLEOTIDE SEQUENCE</scope>
</reference>
<keyword evidence="1" id="KW-0479">Metal-binding</keyword>
<feature type="domain" description="CCHC-type" evidence="3">
    <location>
        <begin position="410"/>
        <end position="426"/>
    </location>
</feature>
<feature type="region of interest" description="Disordered" evidence="2">
    <location>
        <begin position="347"/>
        <end position="373"/>
    </location>
</feature>
<dbReference type="EMBL" id="BQNB010009392">
    <property type="protein sequence ID" value="GJS62884.1"/>
    <property type="molecule type" value="Genomic_DNA"/>
</dbReference>
<feature type="compositionally biased region" description="Polar residues" evidence="2">
    <location>
        <begin position="362"/>
        <end position="371"/>
    </location>
</feature>
<accession>A0ABQ4XC77</accession>
<dbReference type="SUPFAM" id="SSF57756">
    <property type="entry name" value="Retrovirus zinc finger-like domains"/>
    <property type="match status" value="1"/>
</dbReference>
<evidence type="ECO:0000313" key="5">
    <source>
        <dbReference type="Proteomes" id="UP001151760"/>
    </source>
</evidence>
<dbReference type="GO" id="GO:0003964">
    <property type="term" value="F:RNA-directed DNA polymerase activity"/>
    <property type="evidence" value="ECO:0007669"/>
    <property type="project" value="UniProtKB-KW"/>
</dbReference>
<dbReference type="PROSITE" id="PS50158">
    <property type="entry name" value="ZF_CCHC"/>
    <property type="match status" value="1"/>
</dbReference>
<keyword evidence="4" id="KW-0695">RNA-directed DNA polymerase</keyword>
<dbReference type="InterPro" id="IPR036875">
    <property type="entry name" value="Znf_CCHC_sf"/>
</dbReference>
<dbReference type="Gene3D" id="4.10.60.10">
    <property type="entry name" value="Zinc finger, CCHC-type"/>
    <property type="match status" value="1"/>
</dbReference>
<evidence type="ECO:0000313" key="4">
    <source>
        <dbReference type="EMBL" id="GJS62884.1"/>
    </source>
</evidence>
<reference evidence="4" key="2">
    <citation type="submission" date="2022-01" db="EMBL/GenBank/DDBJ databases">
        <authorList>
            <person name="Yamashiro T."/>
            <person name="Shiraishi A."/>
            <person name="Satake H."/>
            <person name="Nakayama K."/>
        </authorList>
    </citation>
    <scope>NUCLEOTIDE SEQUENCE</scope>
</reference>
<comment type="caution">
    <text evidence="4">The sequence shown here is derived from an EMBL/GenBank/DDBJ whole genome shotgun (WGS) entry which is preliminary data.</text>
</comment>
<keyword evidence="1" id="KW-0863">Zinc-finger</keyword>
<gene>
    <name evidence="4" type="ORF">Tco_0677448</name>
</gene>
<evidence type="ECO:0000259" key="3">
    <source>
        <dbReference type="PROSITE" id="PS50158"/>
    </source>
</evidence>
<proteinExistence type="predicted"/>
<keyword evidence="5" id="KW-1185">Reference proteome</keyword>
<name>A0ABQ4XC77_9ASTR</name>
<keyword evidence="1" id="KW-0862">Zinc</keyword>
<feature type="compositionally biased region" description="Acidic residues" evidence="2">
    <location>
        <begin position="7"/>
        <end position="21"/>
    </location>
</feature>